<evidence type="ECO:0000313" key="1">
    <source>
        <dbReference type="EMBL" id="AUB44603.1"/>
    </source>
</evidence>
<protein>
    <submittedName>
        <fullName evidence="1">Uncharacterized protein</fullName>
    </submittedName>
</protein>
<keyword evidence="1" id="KW-0614">Plasmid</keyword>
<sequence length="37" mass="3947">MDAPGSSAHAQVIAVRKFDSELICALFAIINTMHSSN</sequence>
<reference evidence="1 2" key="1">
    <citation type="submission" date="2017-11" db="EMBL/GenBank/DDBJ databases">
        <title>Complete genome of a free-living desiccation-tolerant cyanobacterium and its photosynthetic adaptation to extreme terrestrial habitat.</title>
        <authorList>
            <person name="Shang J."/>
        </authorList>
    </citation>
    <scope>NUCLEOTIDE SEQUENCE [LARGE SCALE GENOMIC DNA]</scope>
    <source>
        <strain evidence="1 2">CCNUN1</strain>
        <plasmid evidence="2">pnfsy08</plasmid>
    </source>
</reference>
<dbReference type="AlphaFoldDB" id="A0A2K8TAI9"/>
<organism evidence="1 2">
    <name type="scientific">Nostoc flagelliforme CCNUN1</name>
    <dbReference type="NCBI Taxonomy" id="2038116"/>
    <lineage>
        <taxon>Bacteria</taxon>
        <taxon>Bacillati</taxon>
        <taxon>Cyanobacteriota</taxon>
        <taxon>Cyanophyceae</taxon>
        <taxon>Nostocales</taxon>
        <taxon>Nostocaceae</taxon>
        <taxon>Nostoc</taxon>
    </lineage>
</organism>
<evidence type="ECO:0000313" key="2">
    <source>
        <dbReference type="Proteomes" id="UP000232003"/>
    </source>
</evidence>
<dbReference type="KEGG" id="nfl:COO91_10841"/>
<gene>
    <name evidence="1" type="ORF">COO91_10841</name>
</gene>
<dbReference type="Proteomes" id="UP000232003">
    <property type="component" value="Plasmid pNFSY08"/>
</dbReference>
<dbReference type="EMBL" id="CP024793">
    <property type="protein sequence ID" value="AUB44603.1"/>
    <property type="molecule type" value="Genomic_DNA"/>
</dbReference>
<accession>A0A2K8TAI9</accession>
<name>A0A2K8TAI9_9NOSO</name>
<proteinExistence type="predicted"/>
<geneLocation type="plasmid" evidence="2">
    <name>pnfsy08</name>
</geneLocation>
<keyword evidence="2" id="KW-1185">Reference proteome</keyword>